<evidence type="ECO:0000259" key="9">
    <source>
        <dbReference type="PROSITE" id="PS51722"/>
    </source>
</evidence>
<dbReference type="InterPro" id="IPR015760">
    <property type="entry name" value="TIF_IF2"/>
</dbReference>
<name>A0A3B6RQS5_WHEAT</name>
<proteinExistence type="inferred from homology"/>
<evidence type="ECO:0000256" key="8">
    <source>
        <dbReference type="SAM" id="MobiDB-lite"/>
    </source>
</evidence>
<reference evidence="10" key="1">
    <citation type="submission" date="2018-08" db="EMBL/GenBank/DDBJ databases">
        <authorList>
            <person name="Rossello M."/>
        </authorList>
    </citation>
    <scope>NUCLEOTIDE SEQUENCE [LARGE SCALE GENOMIC DNA]</scope>
    <source>
        <strain evidence="10">cv. Chinese Spring</strain>
    </source>
</reference>
<dbReference type="Pfam" id="PF00009">
    <property type="entry name" value="GTP_EFTU"/>
    <property type="match status" value="1"/>
</dbReference>
<feature type="region of interest" description="Disordered" evidence="8">
    <location>
        <begin position="1"/>
        <end position="210"/>
    </location>
</feature>
<comment type="similarity">
    <text evidence="1">Belongs to the TRAFAC class translation factor GTPase superfamily. Classic translation factor GTPase family. IF-2 subfamily.</text>
</comment>
<dbReference type="PANTHER" id="PTHR43381">
    <property type="entry name" value="TRANSLATION INITIATION FACTOR IF-2-RELATED"/>
    <property type="match status" value="1"/>
</dbReference>
<dbReference type="InterPro" id="IPR009000">
    <property type="entry name" value="Transl_B-barrel_sf"/>
</dbReference>
<evidence type="ECO:0000256" key="3">
    <source>
        <dbReference type="ARBA" id="ARBA00022540"/>
    </source>
</evidence>
<evidence type="ECO:0000256" key="6">
    <source>
        <dbReference type="ARBA" id="ARBA00023134"/>
    </source>
</evidence>
<dbReference type="STRING" id="4565.A0A3B6RQS5"/>
<dbReference type="FunFam" id="3.40.50.300:FF:000112">
    <property type="entry name" value="Eukaryotic translation initiation factor 5B"/>
    <property type="match status" value="1"/>
</dbReference>
<feature type="domain" description="Tr-type G" evidence="9">
    <location>
        <begin position="269"/>
        <end position="486"/>
    </location>
</feature>
<dbReference type="Gene3D" id="2.40.30.10">
    <property type="entry name" value="Translation factors"/>
    <property type="match status" value="2"/>
</dbReference>
<dbReference type="Pfam" id="PF11987">
    <property type="entry name" value="IF-2"/>
    <property type="match status" value="1"/>
</dbReference>
<protein>
    <recommendedName>
        <fullName evidence="2">Eukaryotic translation initiation factor 5B</fullName>
    </recommendedName>
    <alternativeName>
        <fullName evidence="7">Translation initiation factor IF-2</fullName>
    </alternativeName>
</protein>
<organism evidence="10">
    <name type="scientific">Triticum aestivum</name>
    <name type="common">Wheat</name>
    <dbReference type="NCBI Taxonomy" id="4565"/>
    <lineage>
        <taxon>Eukaryota</taxon>
        <taxon>Viridiplantae</taxon>
        <taxon>Streptophyta</taxon>
        <taxon>Embryophyta</taxon>
        <taxon>Tracheophyta</taxon>
        <taxon>Spermatophyta</taxon>
        <taxon>Magnoliopsida</taxon>
        <taxon>Liliopsida</taxon>
        <taxon>Poales</taxon>
        <taxon>Poaceae</taxon>
        <taxon>BOP clade</taxon>
        <taxon>Pooideae</taxon>
        <taxon>Triticodae</taxon>
        <taxon>Triticeae</taxon>
        <taxon>Triticinae</taxon>
        <taxon>Triticum</taxon>
    </lineage>
</organism>
<dbReference type="InterPro" id="IPR029459">
    <property type="entry name" value="EFTU-type"/>
</dbReference>
<reference evidence="10" key="2">
    <citation type="submission" date="2018-10" db="UniProtKB">
        <authorList>
            <consortium name="EnsemblPlants"/>
        </authorList>
    </citation>
    <scope>IDENTIFICATION</scope>
</reference>
<evidence type="ECO:0000256" key="4">
    <source>
        <dbReference type="ARBA" id="ARBA00022741"/>
    </source>
</evidence>
<dbReference type="OMA" id="IVARTCK"/>
<dbReference type="Gramene" id="TraesCS7A02G479800.2">
    <property type="protein sequence ID" value="TraesCS7A02G479800.2"/>
    <property type="gene ID" value="TraesCS7A02G479800"/>
</dbReference>
<dbReference type="SMR" id="A0A3B6RQS5"/>
<dbReference type="GO" id="GO:0006413">
    <property type="term" value="P:translational initiation"/>
    <property type="evidence" value="ECO:0000318"/>
    <property type="project" value="GO_Central"/>
</dbReference>
<feature type="compositionally biased region" description="Low complexity" evidence="8">
    <location>
        <begin position="158"/>
        <end position="175"/>
    </location>
</feature>
<dbReference type="PANTHER" id="PTHR43381:SF10">
    <property type="entry name" value="TR-TYPE G DOMAIN-CONTAINING PROTEIN"/>
    <property type="match status" value="1"/>
</dbReference>
<keyword evidence="5" id="KW-0648">Protein biosynthesis</keyword>
<feature type="compositionally biased region" description="Acidic residues" evidence="8">
    <location>
        <begin position="194"/>
        <end position="203"/>
    </location>
</feature>
<evidence type="ECO:0000256" key="7">
    <source>
        <dbReference type="ARBA" id="ARBA00032478"/>
    </source>
</evidence>
<dbReference type="Gene3D" id="3.40.50.300">
    <property type="entry name" value="P-loop containing nucleotide triphosphate hydrolases"/>
    <property type="match status" value="1"/>
</dbReference>
<dbReference type="CDD" id="cd01887">
    <property type="entry name" value="IF2_eIF5B"/>
    <property type="match status" value="1"/>
</dbReference>
<dbReference type="PROSITE" id="PS51722">
    <property type="entry name" value="G_TR_2"/>
    <property type="match status" value="1"/>
</dbReference>
<dbReference type="NCBIfam" id="TIGR00231">
    <property type="entry name" value="small_GTP"/>
    <property type="match status" value="1"/>
</dbReference>
<dbReference type="Gene3D" id="3.40.50.10050">
    <property type="entry name" value="Translation initiation factor IF- 2, domain 3"/>
    <property type="match status" value="1"/>
</dbReference>
<gene>
    <name evidence="10" type="primary">LOC123157137</name>
</gene>
<sequence>MSSRKTAGPSRAAAGGAKKVASGARGVSLRALREGLARQKEEEERRAREQELQAQAEEERGRREAEEEEERRKLREQELKRREEDRQRRRLEERKREESRRAEEARRRLGITAPLVEGGGAAGVDDGRKKRPVYHSRRPALKPKTVESEADVGGDQGSSGVSQEEENSAALNEALKLGEGSSDGSLEEDRTAIGDDDDEEEDAWDSKSLDEFDVMSAAGNSHSSGSEEDIKEKHVISTAPVVNPDNAVNEIVEDIFDAQDVASGDEKELRAPICCILGHVDAGKTKLLDCIRGTHVQEREAGGITQQIGATYLPAENIRDRTSLKAETAIKVPGLLVIDTPGHESFSKMRSRGLSMCDVAVVVVDITKGLEKQTVESLHLLRRHNVSFIVALNKVDRLYGWKECTNAPIVEALKKQSDDVKSEYKWRLTKVVTDFKENGFNTAPYYENNKKKKVVNIAPTSAESGEGVPDLLLLLVRWLPDIITDKLAYDDTVECTVLEVNEHKDLGTTVDVVLINGVLRQGDQVIVCTKQGPVTTIIRDLLTPHPMKELKAKGAYKHHKEVRAGQGVKIVARTCKEGIYVQASSVGTLEAIIAHLKSSSVDIPVYAWNLGPVYKQDVMKASAMLKRKEEYAVILAFDVKVMPEASALAAESGLKIITADTVYRLVNIYTEHIKGLKEAKKMQFAAEAVFPCTLKILPNRVYHSKDPIVCDVEVVEGVVKVGTPICVFTPSKDKSKNIIVHSLGRISSMQTSNGNQIFSARNGVVAIKISGDSPQEKSRSYGRHFDSSNELVSEISRRSIDVLKECFRDEMRAENWQLISRLKTQFKIA</sequence>
<evidence type="ECO:0000256" key="1">
    <source>
        <dbReference type="ARBA" id="ARBA00007733"/>
    </source>
</evidence>
<evidence type="ECO:0000313" key="10">
    <source>
        <dbReference type="EnsemblPlants" id="TraesCS7A02G479800.2"/>
    </source>
</evidence>
<dbReference type="SUPFAM" id="SSF52156">
    <property type="entry name" value="Initiation factor IF2/eIF5b, domain 3"/>
    <property type="match status" value="1"/>
</dbReference>
<dbReference type="GO" id="GO:0005737">
    <property type="term" value="C:cytoplasm"/>
    <property type="evidence" value="ECO:0000318"/>
    <property type="project" value="GO_Central"/>
</dbReference>
<dbReference type="SUPFAM" id="SSF50447">
    <property type="entry name" value="Translation proteins"/>
    <property type="match status" value="1"/>
</dbReference>
<accession>A0A3B6RQS5</accession>
<keyword evidence="6" id="KW-0342">GTP-binding</keyword>
<evidence type="ECO:0000256" key="2">
    <source>
        <dbReference type="ARBA" id="ARBA00013824"/>
    </source>
</evidence>
<feature type="compositionally biased region" description="Basic residues" evidence="8">
    <location>
        <begin position="129"/>
        <end position="141"/>
    </location>
</feature>
<keyword evidence="3" id="KW-0396">Initiation factor</keyword>
<keyword evidence="11" id="KW-1185">Reference proteome</keyword>
<dbReference type="GO" id="GO:0005525">
    <property type="term" value="F:GTP binding"/>
    <property type="evidence" value="ECO:0007669"/>
    <property type="project" value="UniProtKB-KW"/>
</dbReference>
<dbReference type="InterPro" id="IPR005225">
    <property type="entry name" value="Small_GTP-bd"/>
</dbReference>
<dbReference type="InterPro" id="IPR027417">
    <property type="entry name" value="P-loop_NTPase"/>
</dbReference>
<dbReference type="Proteomes" id="UP000019116">
    <property type="component" value="Chromosome 7A"/>
</dbReference>
<feature type="compositionally biased region" description="Low complexity" evidence="8">
    <location>
        <begin position="10"/>
        <end position="27"/>
    </location>
</feature>
<dbReference type="AlphaFoldDB" id="A0A3B6RQS5"/>
<dbReference type="GO" id="GO:0003743">
    <property type="term" value="F:translation initiation factor activity"/>
    <property type="evidence" value="ECO:0000318"/>
    <property type="project" value="GO_Central"/>
</dbReference>
<dbReference type="Gramene" id="TraesCS7A03G1161400.1">
    <property type="protein sequence ID" value="TraesCS7A03G1161400.1.CDS"/>
    <property type="gene ID" value="TraesCS7A03G1161400"/>
</dbReference>
<dbReference type="PRINTS" id="PR00315">
    <property type="entry name" value="ELONGATNFCT"/>
</dbReference>
<keyword evidence="4" id="KW-0547">Nucleotide-binding</keyword>
<feature type="compositionally biased region" description="Basic and acidic residues" evidence="8">
    <location>
        <begin position="31"/>
        <end position="107"/>
    </location>
</feature>
<evidence type="ECO:0000256" key="5">
    <source>
        <dbReference type="ARBA" id="ARBA00022917"/>
    </source>
</evidence>
<dbReference type="Pfam" id="PF14578">
    <property type="entry name" value="GTP_EFTU_D4"/>
    <property type="match status" value="1"/>
</dbReference>
<dbReference type="EnsemblPlants" id="TraesCS7A02G479800.2">
    <property type="protein sequence ID" value="TraesCS7A02G479800.2"/>
    <property type="gene ID" value="TraesCS7A02G479800"/>
</dbReference>
<dbReference type="InterPro" id="IPR023115">
    <property type="entry name" value="TIF_IF2_dom3"/>
</dbReference>
<dbReference type="InterPro" id="IPR036925">
    <property type="entry name" value="TIF_IF2_dom3_sf"/>
</dbReference>
<dbReference type="SUPFAM" id="SSF52540">
    <property type="entry name" value="P-loop containing nucleoside triphosphate hydrolases"/>
    <property type="match status" value="1"/>
</dbReference>
<dbReference type="GO" id="GO:0003924">
    <property type="term" value="F:GTPase activity"/>
    <property type="evidence" value="ECO:0007669"/>
    <property type="project" value="InterPro"/>
</dbReference>
<evidence type="ECO:0000313" key="11">
    <source>
        <dbReference type="Proteomes" id="UP000019116"/>
    </source>
</evidence>
<dbReference type="InterPro" id="IPR000795">
    <property type="entry name" value="T_Tr_GTP-bd_dom"/>
</dbReference>